<evidence type="ECO:0008006" key="4">
    <source>
        <dbReference type="Google" id="ProtNLM"/>
    </source>
</evidence>
<dbReference type="Gene3D" id="3.90.550.20">
    <property type="match status" value="1"/>
</dbReference>
<comment type="caution">
    <text evidence="2">The sequence shown here is derived from an EMBL/GenBank/DDBJ whole genome shotgun (WGS) entry which is preliminary data.</text>
</comment>
<proteinExistence type="predicted"/>
<dbReference type="InterPro" id="IPR029044">
    <property type="entry name" value="Nucleotide-diphossugar_trans"/>
</dbReference>
<evidence type="ECO:0000313" key="2">
    <source>
        <dbReference type="EMBL" id="KAK2145062.1"/>
    </source>
</evidence>
<accession>A0AAD9J1Y1</accession>
<name>A0AAD9J1Y1_9ANNE</name>
<dbReference type="Proteomes" id="UP001208570">
    <property type="component" value="Unassembled WGS sequence"/>
</dbReference>
<organism evidence="2 3">
    <name type="scientific">Paralvinella palmiformis</name>
    <dbReference type="NCBI Taxonomy" id="53620"/>
    <lineage>
        <taxon>Eukaryota</taxon>
        <taxon>Metazoa</taxon>
        <taxon>Spiralia</taxon>
        <taxon>Lophotrochozoa</taxon>
        <taxon>Annelida</taxon>
        <taxon>Polychaeta</taxon>
        <taxon>Sedentaria</taxon>
        <taxon>Canalipalpata</taxon>
        <taxon>Terebellida</taxon>
        <taxon>Terebelliformia</taxon>
        <taxon>Alvinellidae</taxon>
        <taxon>Paralvinella</taxon>
    </lineage>
</organism>
<dbReference type="AlphaFoldDB" id="A0AAD9J1Y1"/>
<gene>
    <name evidence="2" type="ORF">LSH36_705g01012</name>
</gene>
<sequence>MIFRNLEASCIKTSVLVLVGVFIGYSLHFLTYWENPHLAAASLPVDACAKNILTPRTVPDYNKYTIPNVVHYIWFSNTSKRREFNFVNYLSVLSVYKIQQPKEIIFHCDLIPTDRWWHKVWDDFPITIQRVNTRTEIFGVPIKYIEHASDIVRLEILIEHGGIYLDCDVIVVRPLDPLRHYPAVIGHEGPPKFNAGTILAAPNSSFLRLWYDAYKTDFHPNKWAYNSGEKSYQIYLEHPRLLHVENESLSTPRGLSLPDMMKHIVDWSFFYTLHVIEYEKDFTPGNIKRKQSTVCEILRYVCYNSKEAVWD</sequence>
<dbReference type="Pfam" id="PF04488">
    <property type="entry name" value="Gly_transf_sug"/>
    <property type="match status" value="1"/>
</dbReference>
<reference evidence="2" key="1">
    <citation type="journal article" date="2023" name="Mol. Biol. Evol.">
        <title>Third-Generation Sequencing Reveals the Adaptive Role of the Epigenome in Three Deep-Sea Polychaetes.</title>
        <authorList>
            <person name="Perez M."/>
            <person name="Aroh O."/>
            <person name="Sun Y."/>
            <person name="Lan Y."/>
            <person name="Juniper S.K."/>
            <person name="Young C.R."/>
            <person name="Angers B."/>
            <person name="Qian P.Y."/>
        </authorList>
    </citation>
    <scope>NUCLEOTIDE SEQUENCE</scope>
    <source>
        <strain evidence="2">P08H-3</strain>
    </source>
</reference>
<evidence type="ECO:0000256" key="1">
    <source>
        <dbReference type="SAM" id="Phobius"/>
    </source>
</evidence>
<feature type="transmembrane region" description="Helical" evidence="1">
    <location>
        <begin position="12"/>
        <end position="33"/>
    </location>
</feature>
<protein>
    <recommendedName>
        <fullName evidence="4">Glycosyltransferase</fullName>
    </recommendedName>
</protein>
<dbReference type="SUPFAM" id="SSF53448">
    <property type="entry name" value="Nucleotide-diphospho-sugar transferases"/>
    <property type="match status" value="1"/>
</dbReference>
<keyword evidence="1" id="KW-0472">Membrane</keyword>
<evidence type="ECO:0000313" key="3">
    <source>
        <dbReference type="Proteomes" id="UP001208570"/>
    </source>
</evidence>
<dbReference type="PANTHER" id="PTHR46830:SF2">
    <property type="entry name" value="ALPHA-1,4-N-ACETYLGLUCOSAMINYLTRANSFERASE"/>
    <property type="match status" value="1"/>
</dbReference>
<keyword evidence="1" id="KW-0812">Transmembrane</keyword>
<keyword evidence="3" id="KW-1185">Reference proteome</keyword>
<keyword evidence="1" id="KW-1133">Transmembrane helix</keyword>
<dbReference type="InterPro" id="IPR007577">
    <property type="entry name" value="GlycoTrfase_DXD_sugar-bd_CS"/>
</dbReference>
<dbReference type="PANTHER" id="PTHR46830">
    <property type="entry name" value="TRANSFERASE, PUTATIVE-RELATED"/>
    <property type="match status" value="1"/>
</dbReference>
<dbReference type="EMBL" id="JAODUP010000705">
    <property type="protein sequence ID" value="KAK2145062.1"/>
    <property type="molecule type" value="Genomic_DNA"/>
</dbReference>